<protein>
    <submittedName>
        <fullName evidence="11">ABC transporter permease subunit</fullName>
    </submittedName>
</protein>
<dbReference type="InterPro" id="IPR035906">
    <property type="entry name" value="MetI-like_sf"/>
</dbReference>
<evidence type="ECO:0000256" key="7">
    <source>
        <dbReference type="ARBA" id="ARBA00022989"/>
    </source>
</evidence>
<dbReference type="GO" id="GO:0022857">
    <property type="term" value="F:transmembrane transporter activity"/>
    <property type="evidence" value="ECO:0007669"/>
    <property type="project" value="InterPro"/>
</dbReference>
<accession>A0AAW4FDV2</accession>
<comment type="similarity">
    <text evidence="2">Belongs to the binding-protein-dependent transport system permease family. HisMQ subfamily.</text>
</comment>
<dbReference type="RefSeq" id="WP_057216685.1">
    <property type="nucleotide sequence ID" value="NZ_CP083374.1"/>
</dbReference>
<keyword evidence="7 9" id="KW-1133">Transmembrane helix</keyword>
<keyword evidence="6 9" id="KW-0812">Transmembrane</keyword>
<dbReference type="EMBL" id="WXFA01000003">
    <property type="protein sequence ID" value="MBM3090314.1"/>
    <property type="molecule type" value="Genomic_DNA"/>
</dbReference>
<evidence type="ECO:0000259" key="10">
    <source>
        <dbReference type="PROSITE" id="PS50928"/>
    </source>
</evidence>
<dbReference type="PANTHER" id="PTHR30614">
    <property type="entry name" value="MEMBRANE COMPONENT OF AMINO ACID ABC TRANSPORTER"/>
    <property type="match status" value="1"/>
</dbReference>
<dbReference type="InterPro" id="IPR010065">
    <property type="entry name" value="AA_ABC_transptr_permease_3TM"/>
</dbReference>
<evidence type="ECO:0000256" key="6">
    <source>
        <dbReference type="ARBA" id="ARBA00022692"/>
    </source>
</evidence>
<evidence type="ECO:0000256" key="8">
    <source>
        <dbReference type="ARBA" id="ARBA00023136"/>
    </source>
</evidence>
<reference evidence="11 12" key="1">
    <citation type="submission" date="2020-01" db="EMBL/GenBank/DDBJ databases">
        <title>Draft genome assembly of Ensifer adhaerens T173.</title>
        <authorList>
            <person name="Craig J.E."/>
            <person name="Stinchcombe J.R."/>
        </authorList>
    </citation>
    <scope>NUCLEOTIDE SEQUENCE [LARGE SCALE GENOMIC DNA]</scope>
    <source>
        <strain evidence="11 12">T173</strain>
    </source>
</reference>
<evidence type="ECO:0000256" key="2">
    <source>
        <dbReference type="ARBA" id="ARBA00010072"/>
    </source>
</evidence>
<keyword evidence="4" id="KW-1003">Cell membrane</keyword>
<dbReference type="PANTHER" id="PTHR30614:SF10">
    <property type="entry name" value="ARGININE ABC TRANSPORTER PERMEASE PROTEIN ARTM"/>
    <property type="match status" value="1"/>
</dbReference>
<dbReference type="Gene3D" id="1.10.3720.10">
    <property type="entry name" value="MetI-like"/>
    <property type="match status" value="1"/>
</dbReference>
<keyword evidence="12" id="KW-1185">Reference proteome</keyword>
<evidence type="ECO:0000256" key="3">
    <source>
        <dbReference type="ARBA" id="ARBA00022448"/>
    </source>
</evidence>
<dbReference type="CDD" id="cd06261">
    <property type="entry name" value="TM_PBP2"/>
    <property type="match status" value="1"/>
</dbReference>
<evidence type="ECO:0000256" key="9">
    <source>
        <dbReference type="RuleBase" id="RU363032"/>
    </source>
</evidence>
<name>A0AAW4FDV2_9HYPH</name>
<evidence type="ECO:0000313" key="12">
    <source>
        <dbReference type="Proteomes" id="UP000744980"/>
    </source>
</evidence>
<dbReference type="InterPro" id="IPR000515">
    <property type="entry name" value="MetI-like"/>
</dbReference>
<feature type="transmembrane region" description="Helical" evidence="9">
    <location>
        <begin position="55"/>
        <end position="75"/>
    </location>
</feature>
<comment type="caution">
    <text evidence="11">The sequence shown here is derived from an EMBL/GenBank/DDBJ whole genome shotgun (WGS) entry which is preliminary data.</text>
</comment>
<dbReference type="PROSITE" id="PS50928">
    <property type="entry name" value="ABC_TM1"/>
    <property type="match status" value="1"/>
</dbReference>
<keyword evidence="8 9" id="KW-0472">Membrane</keyword>
<organism evidence="11 12">
    <name type="scientific">Ensifer canadensis</name>
    <dbReference type="NCBI Taxonomy" id="555315"/>
    <lineage>
        <taxon>Bacteria</taxon>
        <taxon>Pseudomonadati</taxon>
        <taxon>Pseudomonadota</taxon>
        <taxon>Alphaproteobacteria</taxon>
        <taxon>Hyphomicrobiales</taxon>
        <taxon>Rhizobiaceae</taxon>
        <taxon>Sinorhizobium/Ensifer group</taxon>
        <taxon>Ensifer</taxon>
    </lineage>
</organism>
<evidence type="ECO:0000256" key="1">
    <source>
        <dbReference type="ARBA" id="ARBA00004429"/>
    </source>
</evidence>
<proteinExistence type="inferred from homology"/>
<dbReference type="Proteomes" id="UP000744980">
    <property type="component" value="Unassembled WGS sequence"/>
</dbReference>
<keyword evidence="3 9" id="KW-0813">Transport</keyword>
<dbReference type="GO" id="GO:0006865">
    <property type="term" value="P:amino acid transport"/>
    <property type="evidence" value="ECO:0007669"/>
    <property type="project" value="TreeGrafter"/>
</dbReference>
<dbReference type="AlphaFoldDB" id="A0AAW4FDV2"/>
<feature type="transmembrane region" description="Helical" evidence="9">
    <location>
        <begin position="195"/>
        <end position="217"/>
    </location>
</feature>
<sequence>MALDLPFLADTFLALLTGIPLALQLAATSIIAGGILAFGLALMRVSGRWWLDGPAQIYIFIFRGTPLLVQIYIIYYGLSQFEMLRHSFAWPFLREAYWCAVIALALNTAAYSAEIIRGGLISVPAGQVEAARACGMSNTTLFRRIVLPLALRQMLPAYSNEIILMTKSTALASTITLMEITGIAAKLISASYRPVEVFICAGAIYLTINFIVARLFAGLEYVSTPERRTPSAMGCASETRKECHV</sequence>
<feature type="transmembrane region" description="Helical" evidence="9">
    <location>
        <begin position="95"/>
        <end position="113"/>
    </location>
</feature>
<dbReference type="GO" id="GO:0043190">
    <property type="term" value="C:ATP-binding cassette (ABC) transporter complex"/>
    <property type="evidence" value="ECO:0007669"/>
    <property type="project" value="InterPro"/>
</dbReference>
<dbReference type="InterPro" id="IPR043429">
    <property type="entry name" value="ArtM/GltK/GlnP/TcyL/YhdX-like"/>
</dbReference>
<evidence type="ECO:0000313" key="11">
    <source>
        <dbReference type="EMBL" id="MBM3090314.1"/>
    </source>
</evidence>
<feature type="transmembrane region" description="Helical" evidence="9">
    <location>
        <begin position="12"/>
        <end position="43"/>
    </location>
</feature>
<evidence type="ECO:0000256" key="5">
    <source>
        <dbReference type="ARBA" id="ARBA00022519"/>
    </source>
</evidence>
<gene>
    <name evidence="11" type="ORF">GFB56_05745</name>
</gene>
<dbReference type="NCBIfam" id="TIGR01726">
    <property type="entry name" value="HEQRo_perm_3TM"/>
    <property type="match status" value="1"/>
</dbReference>
<dbReference type="SUPFAM" id="SSF161098">
    <property type="entry name" value="MetI-like"/>
    <property type="match status" value="1"/>
</dbReference>
<feature type="domain" description="ABC transmembrane type-1" evidence="10">
    <location>
        <begin position="19"/>
        <end position="216"/>
    </location>
</feature>
<evidence type="ECO:0000256" key="4">
    <source>
        <dbReference type="ARBA" id="ARBA00022475"/>
    </source>
</evidence>
<keyword evidence="5" id="KW-0997">Cell inner membrane</keyword>
<comment type="subcellular location">
    <subcellularLocation>
        <location evidence="1">Cell inner membrane</location>
        <topology evidence="1">Multi-pass membrane protein</topology>
    </subcellularLocation>
    <subcellularLocation>
        <location evidence="9">Cell membrane</location>
        <topology evidence="9">Multi-pass membrane protein</topology>
    </subcellularLocation>
</comment>
<dbReference type="Pfam" id="PF00528">
    <property type="entry name" value="BPD_transp_1"/>
    <property type="match status" value="1"/>
</dbReference>